<name>A0A816J684_BRANA</name>
<proteinExistence type="predicted"/>
<feature type="non-terminal residue" evidence="1">
    <location>
        <position position="125"/>
    </location>
</feature>
<accession>A0A816J684</accession>
<sequence>MRLSYLFLLFQEMVKSLFLKRAKIQLSREQKGKAVARATESSPARVVESNSPSDFETINREAMMDTTNMDTPQRVLVAESARLIVREMVEVERVRLRVPNNCLANPTSKFAESATLLTSELGGLT</sequence>
<reference evidence="1" key="1">
    <citation type="submission" date="2021-01" db="EMBL/GenBank/DDBJ databases">
        <authorList>
            <consortium name="Genoscope - CEA"/>
            <person name="William W."/>
        </authorList>
    </citation>
    <scope>NUCLEOTIDE SEQUENCE</scope>
</reference>
<protein>
    <submittedName>
        <fullName evidence="1">(rape) hypothetical protein</fullName>
    </submittedName>
</protein>
<dbReference type="Proteomes" id="UP001295469">
    <property type="component" value="Chromosome C09"/>
</dbReference>
<organism evidence="1">
    <name type="scientific">Brassica napus</name>
    <name type="common">Rape</name>
    <dbReference type="NCBI Taxonomy" id="3708"/>
    <lineage>
        <taxon>Eukaryota</taxon>
        <taxon>Viridiplantae</taxon>
        <taxon>Streptophyta</taxon>
        <taxon>Embryophyta</taxon>
        <taxon>Tracheophyta</taxon>
        <taxon>Spermatophyta</taxon>
        <taxon>Magnoliopsida</taxon>
        <taxon>eudicotyledons</taxon>
        <taxon>Gunneridae</taxon>
        <taxon>Pentapetalae</taxon>
        <taxon>rosids</taxon>
        <taxon>malvids</taxon>
        <taxon>Brassicales</taxon>
        <taxon>Brassicaceae</taxon>
        <taxon>Brassiceae</taxon>
        <taxon>Brassica</taxon>
    </lineage>
</organism>
<dbReference type="AlphaFoldDB" id="A0A816J684"/>
<gene>
    <name evidence="1" type="ORF">DARMORV10_C09P43760.1</name>
</gene>
<evidence type="ECO:0000313" key="1">
    <source>
        <dbReference type="EMBL" id="CAF1757834.1"/>
    </source>
</evidence>
<dbReference type="EMBL" id="HG994373">
    <property type="protein sequence ID" value="CAF1757834.1"/>
    <property type="molecule type" value="Genomic_DNA"/>
</dbReference>